<keyword evidence="1" id="KW-0472">Membrane</keyword>
<feature type="chain" id="PRO_5040731957" evidence="2">
    <location>
        <begin position="18"/>
        <end position="456"/>
    </location>
</feature>
<comment type="caution">
    <text evidence="3">The sequence shown here is derived from an EMBL/GenBank/DDBJ whole genome shotgun (WGS) entry which is preliminary data.</text>
</comment>
<dbReference type="Gene3D" id="1.10.287.70">
    <property type="match status" value="1"/>
</dbReference>
<evidence type="ECO:0000256" key="1">
    <source>
        <dbReference type="SAM" id="Phobius"/>
    </source>
</evidence>
<feature type="transmembrane region" description="Helical" evidence="1">
    <location>
        <begin position="327"/>
        <end position="349"/>
    </location>
</feature>
<evidence type="ECO:0000313" key="4">
    <source>
        <dbReference type="Proteomes" id="UP001163046"/>
    </source>
</evidence>
<reference evidence="3" key="1">
    <citation type="submission" date="2023-01" db="EMBL/GenBank/DDBJ databases">
        <title>Genome assembly of the deep-sea coral Lophelia pertusa.</title>
        <authorList>
            <person name="Herrera S."/>
            <person name="Cordes E."/>
        </authorList>
    </citation>
    <scope>NUCLEOTIDE SEQUENCE</scope>
    <source>
        <strain evidence="3">USNM1676648</strain>
        <tissue evidence="3">Polyp</tissue>
    </source>
</reference>
<evidence type="ECO:0000256" key="2">
    <source>
        <dbReference type="SAM" id="SignalP"/>
    </source>
</evidence>
<keyword evidence="1" id="KW-1133">Transmembrane helix</keyword>
<dbReference type="AlphaFoldDB" id="A0A9W9ZQZ9"/>
<dbReference type="OrthoDB" id="415460at2759"/>
<keyword evidence="4" id="KW-1185">Reference proteome</keyword>
<gene>
    <name evidence="3" type="ORF">OS493_010708</name>
</gene>
<protein>
    <submittedName>
        <fullName evidence="3">Uncharacterized protein</fullName>
    </submittedName>
</protein>
<sequence>MAKLMFLLLGTVATGNMQFSSPSCDQLSSSKLNFVAEWRKLKPYITSASSSSDNDPNRGAPTEGLLYELLHRMINPGRISYKLVKASSRPSNTTENTTISIPVMIKGHMDGPCDIRVHHSKGPAYIAKRNQMKPLTQFFHSYGDTSPKSVPARLYSILWMLLGMVAFSVLTANFTSSLNYEIEADLNLFGKTVAVLNGSLAGRAAVSEGAKYIAFNDIEVMIKALAEVKNSPVNGLLLDRHVAVASLELFKKNSLEIARTLDYDYFIGMSIRPPQNSTLICDMVKKCVDDLVHSEAFELTALKGLSDSVSVVQNEKQSTSLFNDYEFLIILLALFGVLLSGGLLWEYFYYRPKMERLNKVNAEDFEMTGGERNKDSDKAILLANEVEDLCDECRAKVENIMKEEGKQRLQSLQSVISPFDGFSISAIPGVSSIRKIGSELPLTRKSKKNKQEVETL</sequence>
<proteinExistence type="predicted"/>
<dbReference type="EMBL" id="MU825877">
    <property type="protein sequence ID" value="KAJ7386302.1"/>
    <property type="molecule type" value="Genomic_DNA"/>
</dbReference>
<keyword evidence="2" id="KW-0732">Signal</keyword>
<name>A0A9W9ZQZ9_9CNID</name>
<keyword evidence="1" id="KW-0812">Transmembrane</keyword>
<organism evidence="3 4">
    <name type="scientific">Desmophyllum pertusum</name>
    <dbReference type="NCBI Taxonomy" id="174260"/>
    <lineage>
        <taxon>Eukaryota</taxon>
        <taxon>Metazoa</taxon>
        <taxon>Cnidaria</taxon>
        <taxon>Anthozoa</taxon>
        <taxon>Hexacorallia</taxon>
        <taxon>Scleractinia</taxon>
        <taxon>Caryophylliina</taxon>
        <taxon>Caryophylliidae</taxon>
        <taxon>Desmophyllum</taxon>
    </lineage>
</organism>
<dbReference type="Proteomes" id="UP001163046">
    <property type="component" value="Unassembled WGS sequence"/>
</dbReference>
<dbReference type="SUPFAM" id="SSF81324">
    <property type="entry name" value="Voltage-gated potassium channels"/>
    <property type="match status" value="1"/>
</dbReference>
<evidence type="ECO:0000313" key="3">
    <source>
        <dbReference type="EMBL" id="KAJ7386302.1"/>
    </source>
</evidence>
<accession>A0A9W9ZQZ9</accession>
<feature type="signal peptide" evidence="2">
    <location>
        <begin position="1"/>
        <end position="17"/>
    </location>
</feature>